<evidence type="ECO:0000259" key="1">
    <source>
        <dbReference type="Pfam" id="PF08241"/>
    </source>
</evidence>
<evidence type="ECO:0000313" key="2">
    <source>
        <dbReference type="EMBL" id="NIH80627.1"/>
    </source>
</evidence>
<dbReference type="CDD" id="cd02440">
    <property type="entry name" value="AdoMet_MTases"/>
    <property type="match status" value="1"/>
</dbReference>
<comment type="caution">
    <text evidence="2">The sequence shown here is derived from an EMBL/GenBank/DDBJ whole genome shotgun (WGS) entry which is preliminary data.</text>
</comment>
<dbReference type="Pfam" id="PF08241">
    <property type="entry name" value="Methyltransf_11"/>
    <property type="match status" value="1"/>
</dbReference>
<dbReference type="InterPro" id="IPR029063">
    <property type="entry name" value="SAM-dependent_MTases_sf"/>
</dbReference>
<reference evidence="2 3" key="1">
    <citation type="submission" date="2020-03" db="EMBL/GenBank/DDBJ databases">
        <title>Sequencing the genomes of 1000 actinobacteria strains.</title>
        <authorList>
            <person name="Klenk H.-P."/>
        </authorList>
    </citation>
    <scope>NUCLEOTIDE SEQUENCE [LARGE SCALE GENOMIC DNA]</scope>
    <source>
        <strain evidence="2 3">DSM 45668</strain>
    </source>
</reference>
<dbReference type="GO" id="GO:0032259">
    <property type="term" value="P:methylation"/>
    <property type="evidence" value="ECO:0007669"/>
    <property type="project" value="UniProtKB-KW"/>
</dbReference>
<dbReference type="RefSeq" id="WP_167115159.1">
    <property type="nucleotide sequence ID" value="NZ_JAANOU010000001.1"/>
</dbReference>
<protein>
    <submittedName>
        <fullName evidence="2">SAM-dependent methyltransferase</fullName>
    </submittedName>
</protein>
<proteinExistence type="predicted"/>
<keyword evidence="3" id="KW-1185">Reference proteome</keyword>
<feature type="domain" description="Methyltransferase type 11" evidence="1">
    <location>
        <begin position="50"/>
        <end position="144"/>
    </location>
</feature>
<dbReference type="GO" id="GO:0008168">
    <property type="term" value="F:methyltransferase activity"/>
    <property type="evidence" value="ECO:0007669"/>
    <property type="project" value="UniProtKB-KW"/>
</dbReference>
<dbReference type="Gene3D" id="3.40.50.150">
    <property type="entry name" value="Vaccinia Virus protein VP39"/>
    <property type="match status" value="1"/>
</dbReference>
<name>A0ABX0SUJ0_9PSEU</name>
<dbReference type="PANTHER" id="PTHR43591">
    <property type="entry name" value="METHYLTRANSFERASE"/>
    <property type="match status" value="1"/>
</dbReference>
<sequence>MRVPPTGLAATRAFFGPRAATWETRFPDDGPRYRAAVAELAPPPGGAVADIACGTGRALPELRDAVGPDGTVVGLDATPEMLQEAAARGRHHLAALVLGDALHLPLATGALDAVFAAGLVTHLADPVAGLRELARVCRPGGRLALFHPVGRAALARRQGRELTAGDLRAEPNIRAALTAAGWHLDAIDDGTERYLVLAGLR</sequence>
<dbReference type="SUPFAM" id="SSF53335">
    <property type="entry name" value="S-adenosyl-L-methionine-dependent methyltransferases"/>
    <property type="match status" value="1"/>
</dbReference>
<gene>
    <name evidence="2" type="ORF">FHX46_003157</name>
</gene>
<keyword evidence="2" id="KW-0808">Transferase</keyword>
<dbReference type="EMBL" id="JAANOU010000001">
    <property type="protein sequence ID" value="NIH80627.1"/>
    <property type="molecule type" value="Genomic_DNA"/>
</dbReference>
<accession>A0ABX0SUJ0</accession>
<dbReference type="Proteomes" id="UP000754495">
    <property type="component" value="Unassembled WGS sequence"/>
</dbReference>
<dbReference type="PANTHER" id="PTHR43591:SF24">
    <property type="entry name" value="2-METHOXY-6-POLYPRENYL-1,4-BENZOQUINOL METHYLASE, MITOCHONDRIAL"/>
    <property type="match status" value="1"/>
</dbReference>
<organism evidence="2 3">
    <name type="scientific">Amycolatopsis viridis</name>
    <dbReference type="NCBI Taxonomy" id="185678"/>
    <lineage>
        <taxon>Bacteria</taxon>
        <taxon>Bacillati</taxon>
        <taxon>Actinomycetota</taxon>
        <taxon>Actinomycetes</taxon>
        <taxon>Pseudonocardiales</taxon>
        <taxon>Pseudonocardiaceae</taxon>
        <taxon>Amycolatopsis</taxon>
    </lineage>
</organism>
<keyword evidence="2" id="KW-0489">Methyltransferase</keyword>
<dbReference type="InterPro" id="IPR013216">
    <property type="entry name" value="Methyltransf_11"/>
</dbReference>
<evidence type="ECO:0000313" key="3">
    <source>
        <dbReference type="Proteomes" id="UP000754495"/>
    </source>
</evidence>